<gene>
    <name evidence="1" type="ORF">KC01_LOCUS23317</name>
</gene>
<dbReference type="EMBL" id="OZ035842">
    <property type="protein sequence ID" value="CAL1594343.1"/>
    <property type="molecule type" value="Genomic_DNA"/>
</dbReference>
<name>A0AAV2KW92_KNICA</name>
<evidence type="ECO:0000313" key="1">
    <source>
        <dbReference type="EMBL" id="CAL1594343.1"/>
    </source>
</evidence>
<dbReference type="AlphaFoldDB" id="A0AAV2KW92"/>
<sequence length="68" mass="7806">MLNGNRLDQQHVRFSFSHRLTAATVEGIQDHDPETGDITDSPSWTMDFSRILTDFLTSSPHTHMYIKT</sequence>
<reference evidence="1 2" key="1">
    <citation type="submission" date="2024-04" db="EMBL/GenBank/DDBJ databases">
        <authorList>
            <person name="Waldvogel A.-M."/>
            <person name="Schoenle A."/>
        </authorList>
    </citation>
    <scope>NUCLEOTIDE SEQUENCE [LARGE SCALE GENOMIC DNA]</scope>
</reference>
<keyword evidence="2" id="KW-1185">Reference proteome</keyword>
<proteinExistence type="predicted"/>
<organism evidence="1 2">
    <name type="scientific">Knipowitschia caucasica</name>
    <name type="common">Caucasian dwarf goby</name>
    <name type="synonym">Pomatoschistus caucasicus</name>
    <dbReference type="NCBI Taxonomy" id="637954"/>
    <lineage>
        <taxon>Eukaryota</taxon>
        <taxon>Metazoa</taxon>
        <taxon>Chordata</taxon>
        <taxon>Craniata</taxon>
        <taxon>Vertebrata</taxon>
        <taxon>Euteleostomi</taxon>
        <taxon>Actinopterygii</taxon>
        <taxon>Neopterygii</taxon>
        <taxon>Teleostei</taxon>
        <taxon>Neoteleostei</taxon>
        <taxon>Acanthomorphata</taxon>
        <taxon>Gobiaria</taxon>
        <taxon>Gobiiformes</taxon>
        <taxon>Gobioidei</taxon>
        <taxon>Gobiidae</taxon>
        <taxon>Gobiinae</taxon>
        <taxon>Knipowitschia</taxon>
    </lineage>
</organism>
<accession>A0AAV2KW92</accession>
<protein>
    <submittedName>
        <fullName evidence="1">Uncharacterized protein</fullName>
    </submittedName>
</protein>
<evidence type="ECO:0000313" key="2">
    <source>
        <dbReference type="Proteomes" id="UP001497482"/>
    </source>
</evidence>
<dbReference type="Proteomes" id="UP001497482">
    <property type="component" value="Chromosome 20"/>
</dbReference>